<name>A0A915BXF4_PARUN</name>
<accession>A0A915BXF4</accession>
<protein>
    <submittedName>
        <fullName evidence="2">Uncharacterized protein</fullName>
    </submittedName>
</protein>
<keyword evidence="1" id="KW-1185">Reference proteome</keyword>
<dbReference type="Proteomes" id="UP000887569">
    <property type="component" value="Unplaced"/>
</dbReference>
<dbReference type="AlphaFoldDB" id="A0A915BXF4"/>
<evidence type="ECO:0000313" key="1">
    <source>
        <dbReference type="Proteomes" id="UP000887569"/>
    </source>
</evidence>
<reference evidence="2" key="1">
    <citation type="submission" date="2022-11" db="UniProtKB">
        <authorList>
            <consortium name="WormBaseParasite"/>
        </authorList>
    </citation>
    <scope>IDENTIFICATION</scope>
</reference>
<proteinExistence type="predicted"/>
<sequence length="84" mass="9260">MAKITAACNGPYSVTDKDTFECRLRVLCICVADNKRVPIWQNGSLQRGHDEARLVVLEPDTTLAPDATIGIIQDVSIMTPMSKR</sequence>
<dbReference type="WBParaSite" id="PgR066_g005_t01">
    <property type="protein sequence ID" value="PgR066_g005_t01"/>
    <property type="gene ID" value="PgR066_g005"/>
</dbReference>
<evidence type="ECO:0000313" key="2">
    <source>
        <dbReference type="WBParaSite" id="PgR066_g005_t01"/>
    </source>
</evidence>
<organism evidence="1 2">
    <name type="scientific">Parascaris univalens</name>
    <name type="common">Nematode worm</name>
    <dbReference type="NCBI Taxonomy" id="6257"/>
    <lineage>
        <taxon>Eukaryota</taxon>
        <taxon>Metazoa</taxon>
        <taxon>Ecdysozoa</taxon>
        <taxon>Nematoda</taxon>
        <taxon>Chromadorea</taxon>
        <taxon>Rhabditida</taxon>
        <taxon>Spirurina</taxon>
        <taxon>Ascaridomorpha</taxon>
        <taxon>Ascaridoidea</taxon>
        <taxon>Ascarididae</taxon>
        <taxon>Parascaris</taxon>
    </lineage>
</organism>